<dbReference type="EMBL" id="JAGSXH010000034">
    <property type="protein sequence ID" value="MBS2963760.1"/>
    <property type="molecule type" value="Genomic_DNA"/>
</dbReference>
<proteinExistence type="predicted"/>
<dbReference type="AlphaFoldDB" id="A0A8J8BCQ8"/>
<evidence type="ECO:0000313" key="1">
    <source>
        <dbReference type="EMBL" id="MBS2963760.1"/>
    </source>
</evidence>
<dbReference type="InterPro" id="IPR023393">
    <property type="entry name" value="START-like_dom_sf"/>
</dbReference>
<protein>
    <submittedName>
        <fullName evidence="1">SRPBCC family protein</fullName>
    </submittedName>
</protein>
<dbReference type="SUPFAM" id="SSF55961">
    <property type="entry name" value="Bet v1-like"/>
    <property type="match status" value="1"/>
</dbReference>
<keyword evidence="2" id="KW-1185">Reference proteome</keyword>
<organism evidence="1 2">
    <name type="scientific">Actinocrinis puniceicyclus</name>
    <dbReference type="NCBI Taxonomy" id="977794"/>
    <lineage>
        <taxon>Bacteria</taxon>
        <taxon>Bacillati</taxon>
        <taxon>Actinomycetota</taxon>
        <taxon>Actinomycetes</taxon>
        <taxon>Catenulisporales</taxon>
        <taxon>Actinospicaceae</taxon>
        <taxon>Actinocrinis</taxon>
    </lineage>
</organism>
<name>A0A8J8BCQ8_9ACTN</name>
<dbReference type="CDD" id="cd07820">
    <property type="entry name" value="SRPBCC_3"/>
    <property type="match status" value="1"/>
</dbReference>
<dbReference type="RefSeq" id="WP_211467761.1">
    <property type="nucleotide sequence ID" value="NZ_JAGSXH010000034.1"/>
</dbReference>
<reference evidence="1" key="1">
    <citation type="submission" date="2021-04" db="EMBL/GenBank/DDBJ databases">
        <title>Genome based classification of Actinospica acidithermotolerans sp. nov., an actinobacterium isolated from an Indonesian hot spring.</title>
        <authorList>
            <person name="Kusuma A.B."/>
            <person name="Putra K.E."/>
            <person name="Nafisah S."/>
            <person name="Loh J."/>
            <person name="Nouioui I."/>
            <person name="Goodfellow M."/>
        </authorList>
    </citation>
    <scope>NUCLEOTIDE SEQUENCE</scope>
    <source>
        <strain evidence="1">DSM 45618</strain>
    </source>
</reference>
<sequence>MPRFELVTSIAAAPAEVFGASLDVEVHTGSMAKSAERAVGGVTAGRLKLGDCVTWRARHFAIWWRMTSKISACAPPEHFTDEQVVGPFKYWRHEHRFEADSRGGTVMRDEVDFEAPFGLLGAFAQVVVLRRYLIRLIRIRNQHIKTVTESAAPGSAG</sequence>
<dbReference type="Gene3D" id="3.30.530.20">
    <property type="match status" value="1"/>
</dbReference>
<evidence type="ECO:0000313" key="2">
    <source>
        <dbReference type="Proteomes" id="UP000677913"/>
    </source>
</evidence>
<accession>A0A8J8BCQ8</accession>
<comment type="caution">
    <text evidence="1">The sequence shown here is derived from an EMBL/GenBank/DDBJ whole genome shotgun (WGS) entry which is preliminary data.</text>
</comment>
<gene>
    <name evidence="1" type="ORF">KGA66_11920</name>
</gene>
<dbReference type="Proteomes" id="UP000677913">
    <property type="component" value="Unassembled WGS sequence"/>
</dbReference>